<evidence type="ECO:0000313" key="3">
    <source>
        <dbReference type="EMBL" id="TDH39054.1"/>
    </source>
</evidence>
<dbReference type="PANTHER" id="PTHR43777:SF1">
    <property type="entry name" value="MOLYBDENUM COFACTOR CYTIDYLYLTRANSFERASE"/>
    <property type="match status" value="1"/>
</dbReference>
<dbReference type="CDD" id="cd04182">
    <property type="entry name" value="GT_2_like_f"/>
    <property type="match status" value="1"/>
</dbReference>
<dbReference type="EMBL" id="SMSI01000001">
    <property type="protein sequence ID" value="TDH39054.1"/>
    <property type="molecule type" value="Genomic_DNA"/>
</dbReference>
<dbReference type="OrthoDB" id="9779263at2"/>
<dbReference type="InterPro" id="IPR025877">
    <property type="entry name" value="MobA-like_NTP_Trfase"/>
</dbReference>
<dbReference type="InterPro" id="IPR036425">
    <property type="entry name" value="MoaB/Mog-like_dom_sf"/>
</dbReference>
<feature type="domain" description="MobA-like NTP transferase" evidence="2">
    <location>
        <begin position="344"/>
        <end position="506"/>
    </location>
</feature>
<dbReference type="CDD" id="cd03522">
    <property type="entry name" value="MoeA_like"/>
    <property type="match status" value="1"/>
</dbReference>
<comment type="caution">
    <text evidence="3">The sequence shown here is derived from an EMBL/GenBank/DDBJ whole genome shotgun (WGS) entry which is preliminary data.</text>
</comment>
<keyword evidence="1" id="KW-0460">Magnesium</keyword>
<proteinExistence type="predicted"/>
<protein>
    <submittedName>
        <fullName evidence="3">4-diphosphocytidyl-2C-methyl-D-erythritol kinase</fullName>
    </submittedName>
</protein>
<gene>
    <name evidence="3" type="ORF">E2A64_08215</name>
</gene>
<keyword evidence="3" id="KW-0808">Transferase</keyword>
<evidence type="ECO:0000256" key="1">
    <source>
        <dbReference type="ARBA" id="ARBA00022842"/>
    </source>
</evidence>
<accession>A0A4R5PPL9</accession>
<dbReference type="Proteomes" id="UP000295131">
    <property type="component" value="Unassembled WGS sequence"/>
</dbReference>
<dbReference type="Gene3D" id="3.90.550.10">
    <property type="entry name" value="Spore Coat Polysaccharide Biosynthesis Protein SpsA, Chain A"/>
    <property type="match status" value="1"/>
</dbReference>
<keyword evidence="3" id="KW-0418">Kinase</keyword>
<dbReference type="PIRSF" id="PIRSF036626">
    <property type="entry name" value="MPTBd_MobAlike"/>
    <property type="match status" value="1"/>
</dbReference>
<dbReference type="InterPro" id="IPR029044">
    <property type="entry name" value="Nucleotide-diphossugar_trans"/>
</dbReference>
<evidence type="ECO:0000313" key="4">
    <source>
        <dbReference type="Proteomes" id="UP000295131"/>
    </source>
</evidence>
<dbReference type="SUPFAM" id="SSF53218">
    <property type="entry name" value="Molybdenum cofactor biosynthesis proteins"/>
    <property type="match status" value="1"/>
</dbReference>
<dbReference type="InterPro" id="IPR012184">
    <property type="entry name" value="Bifunc_Mopterin-bd"/>
</dbReference>
<reference evidence="3 4" key="1">
    <citation type="journal article" date="2013" name="Int. J. Syst. Evol. Microbiol.">
        <title>Hoeflea suaedae sp. nov., an endophytic bacterium isolated from the root of the halophyte Suaeda maritima.</title>
        <authorList>
            <person name="Chung E.J."/>
            <person name="Park J.A."/>
            <person name="Pramanik P."/>
            <person name="Bibi F."/>
            <person name="Jeon C.O."/>
            <person name="Chung Y.R."/>
        </authorList>
    </citation>
    <scope>NUCLEOTIDE SEQUENCE [LARGE SCALE GENOMIC DNA]</scope>
    <source>
        <strain evidence="3 4">YC6898</strain>
    </source>
</reference>
<keyword evidence="4" id="KW-1185">Reference proteome</keyword>
<name>A0A4R5PPL9_9HYPH</name>
<organism evidence="3 4">
    <name type="scientific">Pseudohoeflea suaedae</name>
    <dbReference type="NCBI Taxonomy" id="877384"/>
    <lineage>
        <taxon>Bacteria</taxon>
        <taxon>Pseudomonadati</taxon>
        <taxon>Pseudomonadota</taxon>
        <taxon>Alphaproteobacteria</taxon>
        <taxon>Hyphomicrobiales</taxon>
        <taxon>Rhizobiaceae</taxon>
        <taxon>Pseudohoeflea</taxon>
    </lineage>
</organism>
<evidence type="ECO:0000259" key="2">
    <source>
        <dbReference type="Pfam" id="PF12804"/>
    </source>
</evidence>
<dbReference type="GO" id="GO:0016779">
    <property type="term" value="F:nucleotidyltransferase activity"/>
    <property type="evidence" value="ECO:0007669"/>
    <property type="project" value="UniProtKB-ARBA"/>
</dbReference>
<dbReference type="Pfam" id="PF12804">
    <property type="entry name" value="NTP_transf_3"/>
    <property type="match status" value="1"/>
</dbReference>
<dbReference type="GO" id="GO:0016301">
    <property type="term" value="F:kinase activity"/>
    <property type="evidence" value="ECO:0007669"/>
    <property type="project" value="UniProtKB-KW"/>
</dbReference>
<dbReference type="SUPFAM" id="SSF53448">
    <property type="entry name" value="Nucleotide-diphospho-sugar transferases"/>
    <property type="match status" value="1"/>
</dbReference>
<dbReference type="PANTHER" id="PTHR43777">
    <property type="entry name" value="MOLYBDENUM COFACTOR CYTIDYLYLTRANSFERASE"/>
    <property type="match status" value="1"/>
</dbReference>
<dbReference type="AlphaFoldDB" id="A0A4R5PPL9"/>
<dbReference type="Gene3D" id="3.40.980.10">
    <property type="entry name" value="MoaB/Mog-like domain"/>
    <property type="match status" value="1"/>
</dbReference>
<sequence>MKFGPVPVHDAEGAILAHSTQAGKARLKKGLQLDADSISQLLESGLEHVIVARLDTGDIDENKAAGRIAAAFLGAGVEARAPATGRVNLHASSAGLFRADKARVDAFNSIDPAITYACLNDRSVVAGGDMVATIKIIPLAVAGASVERAETLIAEQGFSHVRPFALRSVGYVATALPTLKPKVMVKTRELTASRLAAYGATIVASAEVGHEAAALASELEAIAADCEMIIIFGASAVTDTNDVIPAAIRQAGGHVERVGMPVDPGNLIVIGSIGGKPVIGAPGCARSPRENGFDWVLARIMAGESPGNDDLAAMGVGGLLMEIPTRPQPRLPRDKAQVMGVGIVLMAAGRASRMGEGAGHKLLAEFDGEPLVRLMAQRALASRAEAVAAVTGFRAEDVAGALEGLELTIAENTGYASGMASSLKTGVEALGPDLSGIMILLGDMPKLETAHIDLLLEAFGEHDAKAIIRAADGDHRGNPVILPASLVPDIMKLEGDVGARALIEQSGLPVIDIDIGPAARIDVDTPEAVRAAGGRIEGS</sequence>
<dbReference type="RefSeq" id="WP_133283887.1">
    <property type="nucleotide sequence ID" value="NZ_SMSI01000001.1"/>
</dbReference>